<keyword evidence="2" id="KW-1185">Reference proteome</keyword>
<evidence type="ECO:0000313" key="1">
    <source>
        <dbReference type="EMBL" id="MBB1069221.1"/>
    </source>
</evidence>
<sequence length="51" mass="5904">MPQPTNEQIAHDLAIAYVADGWHTKEVAEDSSVRVYLQAYKKFLKDLERLN</sequence>
<dbReference type="RefSeq" id="WP_182597877.1">
    <property type="nucleotide sequence ID" value="NZ_JACIVC010000049.1"/>
</dbReference>
<organism evidence="1 2">
    <name type="scientific">Limosilactobacillus albertensis</name>
    <dbReference type="NCBI Taxonomy" id="2759752"/>
    <lineage>
        <taxon>Bacteria</taxon>
        <taxon>Bacillati</taxon>
        <taxon>Bacillota</taxon>
        <taxon>Bacilli</taxon>
        <taxon>Lactobacillales</taxon>
        <taxon>Lactobacillaceae</taxon>
        <taxon>Limosilactobacillus</taxon>
    </lineage>
</organism>
<gene>
    <name evidence="1" type="ORF">H5S40_03510</name>
</gene>
<name>A0A7W3Y824_9LACO</name>
<proteinExistence type="predicted"/>
<accession>A0A7W3Y824</accession>
<dbReference type="EMBL" id="JACIVC010000049">
    <property type="protein sequence ID" value="MBB1069221.1"/>
    <property type="molecule type" value="Genomic_DNA"/>
</dbReference>
<dbReference type="AlphaFoldDB" id="A0A7W3Y824"/>
<dbReference type="Proteomes" id="UP000518316">
    <property type="component" value="Unassembled WGS sequence"/>
</dbReference>
<comment type="caution">
    <text evidence="1">The sequence shown here is derived from an EMBL/GenBank/DDBJ whole genome shotgun (WGS) entry which is preliminary data.</text>
</comment>
<protein>
    <submittedName>
        <fullName evidence="1">Uncharacterized protein</fullName>
    </submittedName>
</protein>
<reference evidence="1 2" key="1">
    <citation type="submission" date="2020-07" db="EMBL/GenBank/DDBJ databases">
        <title>Description of Limosilactobacillus balticus sp. nov., Limosilactobacillus agrestis sp. nov., Limosilactobacillus albertensis sp. nov., Limosilactobacillus rudii sp. nov., Limosilactobacillus fastidiosus sp. nov., five novel Limosilactobacillus species isolated from the vertebrate gastrointestinal tract, and proposal of 6 subspecies of Limosilactobacillus reuteri adapted to the gastrointestinal tract of specific vertebrate hosts.</title>
        <authorList>
            <person name="Li F."/>
            <person name="Cheng C."/>
            <person name="Zheng J."/>
            <person name="Quevedo R.M."/>
            <person name="Li J."/>
            <person name="Roos S."/>
            <person name="Gaenzle M.G."/>
            <person name="Walter J."/>
        </authorList>
    </citation>
    <scope>NUCLEOTIDE SEQUENCE [LARGE SCALE GENOMIC DNA]</scope>
    <source>
        <strain evidence="1 2">RRLNB_1_1</strain>
    </source>
</reference>
<evidence type="ECO:0000313" key="2">
    <source>
        <dbReference type="Proteomes" id="UP000518316"/>
    </source>
</evidence>